<dbReference type="InterPro" id="IPR000426">
    <property type="entry name" value="Proteasome_asu_N"/>
</dbReference>
<evidence type="ECO:0000256" key="7">
    <source>
        <dbReference type="SAM" id="MobiDB-lite"/>
    </source>
</evidence>
<dbReference type="InterPro" id="IPR029055">
    <property type="entry name" value="Ntn_hydrolases_N"/>
</dbReference>
<proteinExistence type="inferred from homology"/>
<reference evidence="9 10" key="2">
    <citation type="journal article" date="2014" name="J. Gen. Appl. Microbiol.">
        <title>The early diverging ascomycetous budding yeast Saitoella complicata has three histone deacetylases belonging to the Clr6, Hos2, and Rpd3 lineages.</title>
        <authorList>
            <person name="Nishida H."/>
            <person name="Matsumoto T."/>
            <person name="Kondo S."/>
            <person name="Hamamoto M."/>
            <person name="Yoshikawa H."/>
        </authorList>
    </citation>
    <scope>NUCLEOTIDE SEQUENCE [LARGE SCALE GENOMIC DNA]</scope>
    <source>
        <strain evidence="9 10">NRRL Y-17804</strain>
    </source>
</reference>
<dbReference type="STRING" id="698492.A0A0E9NGV2"/>
<dbReference type="Pfam" id="PF00227">
    <property type="entry name" value="Proteasome"/>
    <property type="match status" value="1"/>
</dbReference>
<dbReference type="GO" id="GO:0019773">
    <property type="term" value="C:proteasome core complex, alpha-subunit complex"/>
    <property type="evidence" value="ECO:0007669"/>
    <property type="project" value="UniProtKB-UniRule"/>
</dbReference>
<protein>
    <recommendedName>
        <fullName evidence="8">Proteasome alpha-type subunits domain-containing protein</fullName>
    </recommendedName>
</protein>
<dbReference type="GO" id="GO:0005634">
    <property type="term" value="C:nucleus"/>
    <property type="evidence" value="ECO:0007669"/>
    <property type="project" value="UniProtKB-SubCell"/>
</dbReference>
<feature type="domain" description="Proteasome alpha-type subunits" evidence="8">
    <location>
        <begin position="283"/>
        <end position="305"/>
    </location>
</feature>
<feature type="compositionally biased region" description="Basic residues" evidence="7">
    <location>
        <begin position="105"/>
        <end position="115"/>
    </location>
</feature>
<keyword evidence="5" id="KW-0539">Nucleus</keyword>
<dbReference type="Proteomes" id="UP000033140">
    <property type="component" value="Unassembled WGS sequence"/>
</dbReference>
<evidence type="ECO:0000256" key="1">
    <source>
        <dbReference type="ARBA" id="ARBA00004123"/>
    </source>
</evidence>
<evidence type="ECO:0000259" key="8">
    <source>
        <dbReference type="PROSITE" id="PS00388"/>
    </source>
</evidence>
<reference evidence="9 10" key="3">
    <citation type="journal article" date="2015" name="Genome Announc.">
        <title>Draft Genome Sequence of the Archiascomycetous Yeast Saitoella complicata.</title>
        <authorList>
            <person name="Yamauchi K."/>
            <person name="Kondo S."/>
            <person name="Hamamoto M."/>
            <person name="Takahashi Y."/>
            <person name="Ogura Y."/>
            <person name="Hayashi T."/>
            <person name="Nishida H."/>
        </authorList>
    </citation>
    <scope>NUCLEOTIDE SEQUENCE [LARGE SCALE GENOMIC DNA]</scope>
    <source>
        <strain evidence="9 10">NRRL Y-17804</strain>
    </source>
</reference>
<dbReference type="InterPro" id="IPR001353">
    <property type="entry name" value="Proteasome_sua/b"/>
</dbReference>
<dbReference type="FunFam" id="3.60.20.10:FF:000016">
    <property type="entry name" value="Proteasome subunit alpha type-6"/>
    <property type="match status" value="1"/>
</dbReference>
<keyword evidence="4 6" id="KW-0647">Proteasome</keyword>
<gene>
    <name evidence="9" type="ORF">G7K_2810-t1</name>
</gene>
<dbReference type="AlphaFoldDB" id="A0A0E9NGV2"/>
<evidence type="ECO:0000256" key="2">
    <source>
        <dbReference type="ARBA" id="ARBA00004496"/>
    </source>
</evidence>
<evidence type="ECO:0000313" key="9">
    <source>
        <dbReference type="EMBL" id="GAO48640.1"/>
    </source>
</evidence>
<reference evidence="9 10" key="1">
    <citation type="journal article" date="2011" name="J. Gen. Appl. Microbiol.">
        <title>Draft genome sequencing of the enigmatic yeast Saitoella complicata.</title>
        <authorList>
            <person name="Nishida H."/>
            <person name="Hamamoto M."/>
            <person name="Sugiyama J."/>
        </authorList>
    </citation>
    <scope>NUCLEOTIDE SEQUENCE [LARGE SCALE GENOMIC DNA]</scope>
    <source>
        <strain evidence="9 10">NRRL Y-17804</strain>
    </source>
</reference>
<evidence type="ECO:0000256" key="3">
    <source>
        <dbReference type="ARBA" id="ARBA00022490"/>
    </source>
</evidence>
<dbReference type="InterPro" id="IPR035144">
    <property type="entry name" value="Proteasome_alpha1"/>
</dbReference>
<dbReference type="PANTHER" id="PTHR11599">
    <property type="entry name" value="PROTEASOME SUBUNIT ALPHA/BETA"/>
    <property type="match status" value="1"/>
</dbReference>
<dbReference type="GO" id="GO:0005737">
    <property type="term" value="C:cytoplasm"/>
    <property type="evidence" value="ECO:0007669"/>
    <property type="project" value="UniProtKB-SubCell"/>
</dbReference>
<accession>A0A0E9NGV2</accession>
<feature type="region of interest" description="Disordered" evidence="7">
    <location>
        <begin position="96"/>
        <end position="115"/>
    </location>
</feature>
<organism evidence="9 10">
    <name type="scientific">Saitoella complicata (strain BCRC 22490 / CBS 7301 / JCM 7358 / NBRC 10748 / NRRL Y-17804)</name>
    <dbReference type="NCBI Taxonomy" id="698492"/>
    <lineage>
        <taxon>Eukaryota</taxon>
        <taxon>Fungi</taxon>
        <taxon>Dikarya</taxon>
        <taxon>Ascomycota</taxon>
        <taxon>Taphrinomycotina</taxon>
        <taxon>Taphrinomycotina incertae sedis</taxon>
        <taxon>Saitoella</taxon>
    </lineage>
</organism>
<evidence type="ECO:0000256" key="6">
    <source>
        <dbReference type="PROSITE-ProRule" id="PRU00808"/>
    </source>
</evidence>
<comment type="caution">
    <text evidence="9">The sequence shown here is derived from an EMBL/GenBank/DDBJ whole genome shotgun (WGS) entry which is preliminary data.</text>
</comment>
<dbReference type="GO" id="GO:0006511">
    <property type="term" value="P:ubiquitin-dependent protein catabolic process"/>
    <property type="evidence" value="ECO:0007669"/>
    <property type="project" value="InterPro"/>
</dbReference>
<sequence length="492" mass="55108">MNTYYRGVVMRSTLLALIWRRRSACLLIGVYFFISSVCSSYLTSRSPSSVTASYRGYRKLICGMSSMFPNYSYTFLSHPSRLSKVIPLPRKKLRISNNRPINHQPPHRAHHHRPRHDQPYMIQQHRERNPTHYQHPRHEPAKIDETAAGGIGHEVLFAGEFGAEGVREGCEEPIAVKCRGQDDEEEADCKHKGQRDDPKANAVSDATARYRWEDVRFEAGHDCNWGDQGRGSVNWVQLGSGPAAGCPCRCRIHAVQPSATAYPIPLPPSQYTRQLFKMFRNMYDSDASTWSPQGRLHQVEYALEAIKQGSACVGLVSKNHAVLVALKRNAEELGSYQKKIIRVDSHVGLALAGLAPDARVLSNFLRQQSLSSRMLYNRPLPLSRLADSLADKAQVHTQHYGSRPYGVGLLIVGVDETGPHLWEFLPSGQCLEYYASALGARSQASRTYLERNSQSFVGVEMSAEELIMHGLKALRDSLPQDKELTVENTSVG</sequence>
<dbReference type="InterPro" id="IPR050115">
    <property type="entry name" value="Proteasome_alpha"/>
</dbReference>
<name>A0A0E9NGV2_SAICN</name>
<comment type="subcellular location">
    <subcellularLocation>
        <location evidence="2">Cytoplasm</location>
    </subcellularLocation>
    <subcellularLocation>
        <location evidence="1">Nucleus</location>
    </subcellularLocation>
</comment>
<evidence type="ECO:0000256" key="4">
    <source>
        <dbReference type="ARBA" id="ARBA00022942"/>
    </source>
</evidence>
<dbReference type="CDD" id="cd03749">
    <property type="entry name" value="proteasome_alpha_type_1"/>
    <property type="match status" value="1"/>
</dbReference>
<keyword evidence="3" id="KW-0963">Cytoplasm</keyword>
<dbReference type="PROSITE" id="PS51475">
    <property type="entry name" value="PROTEASOME_ALPHA_2"/>
    <property type="match status" value="1"/>
</dbReference>
<dbReference type="EMBL" id="BACD03000016">
    <property type="protein sequence ID" value="GAO48640.1"/>
    <property type="molecule type" value="Genomic_DNA"/>
</dbReference>
<comment type="similarity">
    <text evidence="6">Belongs to the peptidase T1A family.</text>
</comment>
<keyword evidence="10" id="KW-1185">Reference proteome</keyword>
<dbReference type="SMART" id="SM00948">
    <property type="entry name" value="Proteasome_A_N"/>
    <property type="match status" value="1"/>
</dbReference>
<dbReference type="Pfam" id="PF10584">
    <property type="entry name" value="Proteasome_A_N"/>
    <property type="match status" value="1"/>
</dbReference>
<dbReference type="PROSITE" id="PS00388">
    <property type="entry name" value="PROTEASOME_ALPHA_1"/>
    <property type="match status" value="1"/>
</dbReference>
<evidence type="ECO:0000313" key="10">
    <source>
        <dbReference type="Proteomes" id="UP000033140"/>
    </source>
</evidence>
<evidence type="ECO:0000256" key="5">
    <source>
        <dbReference type="ARBA" id="ARBA00023242"/>
    </source>
</evidence>
<dbReference type="InterPro" id="IPR023332">
    <property type="entry name" value="Proteasome_alpha-type"/>
</dbReference>
<dbReference type="SUPFAM" id="SSF56235">
    <property type="entry name" value="N-terminal nucleophile aminohydrolases (Ntn hydrolases)"/>
    <property type="match status" value="1"/>
</dbReference>
<dbReference type="Gene3D" id="3.60.20.10">
    <property type="entry name" value="Glutamine Phosphoribosylpyrophosphate, subunit 1, domain 1"/>
    <property type="match status" value="1"/>
</dbReference>